<evidence type="ECO:0000313" key="6">
    <source>
        <dbReference type="Proteomes" id="UP001147782"/>
    </source>
</evidence>
<comment type="similarity">
    <text evidence="2">Belongs to the DapA family.</text>
</comment>
<dbReference type="SMART" id="SM01130">
    <property type="entry name" value="DHDPS"/>
    <property type="match status" value="1"/>
</dbReference>
<evidence type="ECO:0000313" key="5">
    <source>
        <dbReference type="EMBL" id="KAJ5368414.1"/>
    </source>
</evidence>
<feature type="active site" description="Schiff-base intermediate with substrate" evidence="3">
    <location>
        <position position="173"/>
    </location>
</feature>
<dbReference type="InterPro" id="IPR002220">
    <property type="entry name" value="DapA-like"/>
</dbReference>
<dbReference type="OrthoDB" id="191315at2759"/>
<evidence type="ECO:0000256" key="4">
    <source>
        <dbReference type="PIRSR" id="PIRSR001365-2"/>
    </source>
</evidence>
<dbReference type="SUPFAM" id="SSF51569">
    <property type="entry name" value="Aldolase"/>
    <property type="match status" value="1"/>
</dbReference>
<dbReference type="PIRSF" id="PIRSF001365">
    <property type="entry name" value="DHDPS"/>
    <property type="match status" value="1"/>
</dbReference>
<dbReference type="GeneID" id="81440272"/>
<dbReference type="Proteomes" id="UP001147782">
    <property type="component" value="Unassembled WGS sequence"/>
</dbReference>
<reference evidence="5" key="1">
    <citation type="submission" date="2022-11" db="EMBL/GenBank/DDBJ databases">
        <authorList>
            <person name="Petersen C."/>
        </authorList>
    </citation>
    <scope>NUCLEOTIDE SEQUENCE</scope>
    <source>
        <strain evidence="5">IBT 29864</strain>
    </source>
</reference>
<name>A0A9W9RZT5_9EURO</name>
<dbReference type="Pfam" id="PF00701">
    <property type="entry name" value="DHDPS"/>
    <property type="match status" value="1"/>
</dbReference>
<comment type="caution">
    <text evidence="5">The sequence shown here is derived from an EMBL/GenBank/DDBJ whole genome shotgun (WGS) entry which is preliminary data.</text>
</comment>
<feature type="binding site" evidence="4">
    <location>
        <position position="216"/>
    </location>
    <ligand>
        <name>pyruvate</name>
        <dbReference type="ChEBI" id="CHEBI:15361"/>
    </ligand>
</feature>
<dbReference type="PANTHER" id="PTHR12128">
    <property type="entry name" value="DIHYDRODIPICOLINATE SYNTHASE"/>
    <property type="match status" value="1"/>
</dbReference>
<dbReference type="InterPro" id="IPR013785">
    <property type="entry name" value="Aldolase_TIM"/>
</dbReference>
<dbReference type="EMBL" id="JAPZBS010000007">
    <property type="protein sequence ID" value="KAJ5368414.1"/>
    <property type="molecule type" value="Genomic_DNA"/>
</dbReference>
<proteinExistence type="inferred from homology"/>
<dbReference type="CDD" id="cd00408">
    <property type="entry name" value="DHDPS-like"/>
    <property type="match status" value="1"/>
</dbReference>
<keyword evidence="1 2" id="KW-0456">Lyase</keyword>
<organism evidence="5 6">
    <name type="scientific">Penicillium cataractarum</name>
    <dbReference type="NCBI Taxonomy" id="2100454"/>
    <lineage>
        <taxon>Eukaryota</taxon>
        <taxon>Fungi</taxon>
        <taxon>Dikarya</taxon>
        <taxon>Ascomycota</taxon>
        <taxon>Pezizomycotina</taxon>
        <taxon>Eurotiomycetes</taxon>
        <taxon>Eurotiomycetidae</taxon>
        <taxon>Eurotiales</taxon>
        <taxon>Aspergillaceae</taxon>
        <taxon>Penicillium</taxon>
    </lineage>
</organism>
<evidence type="ECO:0000256" key="2">
    <source>
        <dbReference type="PIRNR" id="PIRNR001365"/>
    </source>
</evidence>
<evidence type="ECO:0000256" key="1">
    <source>
        <dbReference type="ARBA" id="ARBA00023239"/>
    </source>
</evidence>
<protein>
    <submittedName>
        <fullName evidence="5">Aldolase</fullName>
    </submittedName>
</protein>
<keyword evidence="6" id="KW-1185">Reference proteome</keyword>
<dbReference type="Gene3D" id="3.20.20.70">
    <property type="entry name" value="Aldolase class I"/>
    <property type="match status" value="1"/>
</dbReference>
<feature type="active site" description="Proton donor/acceptor" evidence="3">
    <location>
        <position position="143"/>
    </location>
</feature>
<dbReference type="RefSeq" id="XP_056553156.1">
    <property type="nucleotide sequence ID" value="XM_056701093.1"/>
</dbReference>
<evidence type="ECO:0000256" key="3">
    <source>
        <dbReference type="PIRSR" id="PIRSR001365-1"/>
    </source>
</evidence>
<gene>
    <name evidence="5" type="ORF">N7496_008174</name>
</gene>
<dbReference type="AlphaFoldDB" id="A0A9W9RZT5"/>
<dbReference type="PANTHER" id="PTHR12128:SF66">
    <property type="entry name" value="4-HYDROXY-2-OXOGLUTARATE ALDOLASE, MITOCHONDRIAL"/>
    <property type="match status" value="1"/>
</dbReference>
<dbReference type="PRINTS" id="PR00146">
    <property type="entry name" value="DHPICSNTHASE"/>
</dbReference>
<accession>A0A9W9RZT5</accession>
<reference evidence="5" key="2">
    <citation type="journal article" date="2023" name="IMA Fungus">
        <title>Comparative genomic study of the Penicillium genus elucidates a diverse pangenome and 15 lateral gene transfer events.</title>
        <authorList>
            <person name="Petersen C."/>
            <person name="Sorensen T."/>
            <person name="Nielsen M.R."/>
            <person name="Sondergaard T.E."/>
            <person name="Sorensen J.L."/>
            <person name="Fitzpatrick D.A."/>
            <person name="Frisvad J.C."/>
            <person name="Nielsen K.L."/>
        </authorList>
    </citation>
    <scope>NUCLEOTIDE SEQUENCE</scope>
    <source>
        <strain evidence="5">IBT 29864</strain>
    </source>
</reference>
<dbReference type="GO" id="GO:0008840">
    <property type="term" value="F:4-hydroxy-tetrahydrodipicolinate synthase activity"/>
    <property type="evidence" value="ECO:0007669"/>
    <property type="project" value="TreeGrafter"/>
</dbReference>
<sequence>MSHVPPAGIYPPLVTYFNEDESIDYDSVLKHIHHVVKGGVAGLVLQGSNGEAVHLLHDERQELVKRVRQYLVEIGHPDLPIIVGCGAFSVRETLLHIEEAKNAGADYALVLAPAYWVPLMSPDGLKSFFGEVADASPLPILIYNYPDVTGGINISSETIIELGRKHKNIVGVKLTCGDVGKLNRIQCSFAPGEFAGFAGKSDFLLPALVIGTHGAIVGSANAWPFVHAKVSEYFRNGQIAEARELQTKLSHADDALMRIGAVGVKATMSHYFGCGTGRGRRPFGSASYLEYPENLRKPIDEMTVIEKELSGH</sequence>